<feature type="transmembrane region" description="Helical" evidence="5">
    <location>
        <begin position="200"/>
        <end position="228"/>
    </location>
</feature>
<evidence type="ECO:0000256" key="2">
    <source>
        <dbReference type="ARBA" id="ARBA00022692"/>
    </source>
</evidence>
<evidence type="ECO:0000313" key="7">
    <source>
        <dbReference type="EMBL" id="MED4401393.1"/>
    </source>
</evidence>
<feature type="transmembrane region" description="Helical" evidence="5">
    <location>
        <begin position="360"/>
        <end position="393"/>
    </location>
</feature>
<dbReference type="PANTHER" id="PTHR37422">
    <property type="entry name" value="TEICHURONIC ACID BIOSYNTHESIS PROTEIN TUAE"/>
    <property type="match status" value="1"/>
</dbReference>
<dbReference type="GO" id="GO:0016874">
    <property type="term" value="F:ligase activity"/>
    <property type="evidence" value="ECO:0007669"/>
    <property type="project" value="UniProtKB-KW"/>
</dbReference>
<feature type="transmembrane region" description="Helical" evidence="5">
    <location>
        <begin position="37"/>
        <end position="55"/>
    </location>
</feature>
<keyword evidence="8" id="KW-1185">Reference proteome</keyword>
<evidence type="ECO:0000256" key="5">
    <source>
        <dbReference type="SAM" id="Phobius"/>
    </source>
</evidence>
<protein>
    <submittedName>
        <fullName evidence="7">O-antigen ligase family protein</fullName>
    </submittedName>
</protein>
<dbReference type="Pfam" id="PF04932">
    <property type="entry name" value="Wzy_C"/>
    <property type="match status" value="1"/>
</dbReference>
<gene>
    <name evidence="7" type="ORF">P9271_08725</name>
</gene>
<keyword evidence="3 5" id="KW-1133">Transmembrane helix</keyword>
<feature type="transmembrane region" description="Helical" evidence="5">
    <location>
        <begin position="234"/>
        <end position="253"/>
    </location>
</feature>
<comment type="caution">
    <text evidence="7">The sequence shown here is derived from an EMBL/GenBank/DDBJ whole genome shotgun (WGS) entry which is preliminary data.</text>
</comment>
<reference evidence="7 8" key="1">
    <citation type="submission" date="2023-03" db="EMBL/GenBank/DDBJ databases">
        <title>Bacillus Genome Sequencing.</title>
        <authorList>
            <person name="Dunlap C."/>
        </authorList>
    </citation>
    <scope>NUCLEOTIDE SEQUENCE [LARGE SCALE GENOMIC DNA]</scope>
    <source>
        <strain evidence="7 8">NRS-1717</strain>
    </source>
</reference>
<dbReference type="InterPro" id="IPR051533">
    <property type="entry name" value="WaaL-like"/>
</dbReference>
<dbReference type="PANTHER" id="PTHR37422:SF17">
    <property type="entry name" value="O-ANTIGEN LIGASE"/>
    <property type="match status" value="1"/>
</dbReference>
<dbReference type="EMBL" id="JARTFS010000006">
    <property type="protein sequence ID" value="MED4401393.1"/>
    <property type="molecule type" value="Genomic_DNA"/>
</dbReference>
<feature type="domain" description="O-antigen ligase-related" evidence="6">
    <location>
        <begin position="198"/>
        <end position="337"/>
    </location>
</feature>
<proteinExistence type="predicted"/>
<feature type="transmembrane region" description="Helical" evidence="5">
    <location>
        <begin position="12"/>
        <end position="31"/>
    </location>
</feature>
<feature type="transmembrane region" description="Helical" evidence="5">
    <location>
        <begin position="119"/>
        <end position="137"/>
    </location>
</feature>
<keyword evidence="7" id="KW-0436">Ligase</keyword>
<evidence type="ECO:0000256" key="3">
    <source>
        <dbReference type="ARBA" id="ARBA00022989"/>
    </source>
</evidence>
<sequence>MDSSLAAKTPKYEYLLFTLFIFITLGNKYNIYIGFALKPYMILLFAFFIIHIYSFCFPKLQLFEIVMLLFYLLYSYTGAFSLYPQSSIRIIFGIILYITCYFIMKSILVHSTIPIIEKLLSNAGIIFNIVSIVLYFTGLKSLGFVFTGDRITEFGVLIDRDYPRLIGLLQDPNFYVFYNTLFFAYYLCNRHSLKNQIGLVLCLITNLLTFSRGGLLVILFLLVMYMLMNNPIRQMKLAAGLIGSLSIIGYFVINKLKFDIFHILSSRANDFLNDGGSGRFELWGRSWEAFSSNFILGMGAFNFSEYNEFHYGDRLTVHNTFLDILSESGLVGIFLFCLFIFLVIFEILRSNIHKHHQYLLLTFIGFIVQMSMLTVIINDIFFLYLAVLATYLYKQPKRKGKVHE</sequence>
<feature type="transmembrane region" description="Helical" evidence="5">
    <location>
        <begin position="88"/>
        <end position="107"/>
    </location>
</feature>
<comment type="subcellular location">
    <subcellularLocation>
        <location evidence="1">Membrane</location>
        <topology evidence="1">Multi-pass membrane protein</topology>
    </subcellularLocation>
</comment>
<evidence type="ECO:0000313" key="8">
    <source>
        <dbReference type="Proteomes" id="UP001342826"/>
    </source>
</evidence>
<accession>A0ABU6NW89</accession>
<organism evidence="7 8">
    <name type="scientific">Metabacillus fastidiosus</name>
    <dbReference type="NCBI Taxonomy" id="1458"/>
    <lineage>
        <taxon>Bacteria</taxon>
        <taxon>Bacillati</taxon>
        <taxon>Bacillota</taxon>
        <taxon>Bacilli</taxon>
        <taxon>Bacillales</taxon>
        <taxon>Bacillaceae</taxon>
        <taxon>Metabacillus</taxon>
    </lineage>
</organism>
<evidence type="ECO:0000256" key="4">
    <source>
        <dbReference type="ARBA" id="ARBA00023136"/>
    </source>
</evidence>
<name>A0ABU6NW89_9BACI</name>
<keyword evidence="4 5" id="KW-0472">Membrane</keyword>
<feature type="transmembrane region" description="Helical" evidence="5">
    <location>
        <begin position="329"/>
        <end position="348"/>
    </location>
</feature>
<dbReference type="Proteomes" id="UP001342826">
    <property type="component" value="Unassembled WGS sequence"/>
</dbReference>
<feature type="transmembrane region" description="Helical" evidence="5">
    <location>
        <begin position="62"/>
        <end position="82"/>
    </location>
</feature>
<dbReference type="RefSeq" id="WP_328015112.1">
    <property type="nucleotide sequence ID" value="NZ_JARTFS010000006.1"/>
</dbReference>
<dbReference type="InterPro" id="IPR007016">
    <property type="entry name" value="O-antigen_ligase-rel_domated"/>
</dbReference>
<keyword evidence="2 5" id="KW-0812">Transmembrane</keyword>
<evidence type="ECO:0000259" key="6">
    <source>
        <dbReference type="Pfam" id="PF04932"/>
    </source>
</evidence>
<evidence type="ECO:0000256" key="1">
    <source>
        <dbReference type="ARBA" id="ARBA00004141"/>
    </source>
</evidence>
<feature type="transmembrane region" description="Helical" evidence="5">
    <location>
        <begin position="172"/>
        <end position="188"/>
    </location>
</feature>